<keyword evidence="4" id="KW-1185">Reference proteome</keyword>
<dbReference type="InterPro" id="IPR047057">
    <property type="entry name" value="MerR_fam"/>
</dbReference>
<dbReference type="Pfam" id="PF13411">
    <property type="entry name" value="MerR_1"/>
    <property type="match status" value="1"/>
</dbReference>
<reference evidence="3" key="1">
    <citation type="submission" date="2022-01" db="EMBL/GenBank/DDBJ databases">
        <authorList>
            <person name="Jo J.-H."/>
            <person name="Im W.-T."/>
        </authorList>
    </citation>
    <scope>NUCLEOTIDE SEQUENCE</scope>
    <source>
        <strain evidence="3">XY25</strain>
    </source>
</reference>
<feature type="domain" description="HTH merR-type" evidence="2">
    <location>
        <begin position="1"/>
        <end position="68"/>
    </location>
</feature>
<dbReference type="SMART" id="SM00422">
    <property type="entry name" value="HTH_MERR"/>
    <property type="match status" value="1"/>
</dbReference>
<keyword evidence="1" id="KW-0238">DNA-binding</keyword>
<evidence type="ECO:0000259" key="2">
    <source>
        <dbReference type="PROSITE" id="PS50937"/>
    </source>
</evidence>
<gene>
    <name evidence="3" type="ORF">LZ012_13165</name>
</gene>
<dbReference type="SUPFAM" id="SSF46955">
    <property type="entry name" value="Putative DNA-binding domain"/>
    <property type="match status" value="1"/>
</dbReference>
<dbReference type="Proteomes" id="UP001165384">
    <property type="component" value="Unassembled WGS sequence"/>
</dbReference>
<sequence length="143" mass="15503">MDISEVSKQTGIPSSALRYYEQKGLITSLHEKGERRRYAANVLDQLALIALGQAAGLSLDEIRSMLSPYGPPNIDRQLLAAKADEIDALIKRLKAMSSGLRHAAACPAPSHAECPSFQKLLKAAATGALEKRWGTTKLHAPRK</sequence>
<dbReference type="EMBL" id="JAKLTN010000002">
    <property type="protein sequence ID" value="MCG2577940.1"/>
    <property type="molecule type" value="Genomic_DNA"/>
</dbReference>
<accession>A0ABS9K4D4</accession>
<name>A0ABS9K4D4_9RHOO</name>
<dbReference type="Gene3D" id="1.10.1660.10">
    <property type="match status" value="1"/>
</dbReference>
<proteinExistence type="predicted"/>
<dbReference type="InterPro" id="IPR009061">
    <property type="entry name" value="DNA-bd_dom_put_sf"/>
</dbReference>
<dbReference type="RefSeq" id="WP_275711269.1">
    <property type="nucleotide sequence ID" value="NZ_JAKLTN010000002.1"/>
</dbReference>
<organism evidence="3 4">
    <name type="scientific">Dechloromonas hankyongensis</name>
    <dbReference type="NCBI Taxonomy" id="2908002"/>
    <lineage>
        <taxon>Bacteria</taxon>
        <taxon>Pseudomonadati</taxon>
        <taxon>Pseudomonadota</taxon>
        <taxon>Betaproteobacteria</taxon>
        <taxon>Rhodocyclales</taxon>
        <taxon>Azonexaceae</taxon>
        <taxon>Dechloromonas</taxon>
    </lineage>
</organism>
<dbReference type="PANTHER" id="PTHR30204">
    <property type="entry name" value="REDOX-CYCLING DRUG-SENSING TRANSCRIPTIONAL ACTIVATOR SOXR"/>
    <property type="match status" value="1"/>
</dbReference>
<evidence type="ECO:0000313" key="4">
    <source>
        <dbReference type="Proteomes" id="UP001165384"/>
    </source>
</evidence>
<evidence type="ECO:0000256" key="1">
    <source>
        <dbReference type="ARBA" id="ARBA00023125"/>
    </source>
</evidence>
<evidence type="ECO:0000313" key="3">
    <source>
        <dbReference type="EMBL" id="MCG2577940.1"/>
    </source>
</evidence>
<dbReference type="PROSITE" id="PS50937">
    <property type="entry name" value="HTH_MERR_2"/>
    <property type="match status" value="1"/>
</dbReference>
<dbReference type="CDD" id="cd04781">
    <property type="entry name" value="HTH_MerR-like_sg6"/>
    <property type="match status" value="1"/>
</dbReference>
<protein>
    <submittedName>
        <fullName evidence="3">Helix-turn-helix domain-containing protein</fullName>
    </submittedName>
</protein>
<comment type="caution">
    <text evidence="3">The sequence shown here is derived from an EMBL/GenBank/DDBJ whole genome shotgun (WGS) entry which is preliminary data.</text>
</comment>
<dbReference type="PANTHER" id="PTHR30204:SF97">
    <property type="entry name" value="MERR FAMILY REGULATORY PROTEIN"/>
    <property type="match status" value="1"/>
</dbReference>
<dbReference type="InterPro" id="IPR000551">
    <property type="entry name" value="MerR-type_HTH_dom"/>
</dbReference>